<comment type="caution">
    <text evidence="2">The sequence shown here is derived from an EMBL/GenBank/DDBJ whole genome shotgun (WGS) entry which is preliminary data.</text>
</comment>
<keyword evidence="3" id="KW-1185">Reference proteome</keyword>
<feature type="domain" description="DSBA-like thioredoxin" evidence="1">
    <location>
        <begin position="43"/>
        <end position="252"/>
    </location>
</feature>
<protein>
    <recommendedName>
        <fullName evidence="1">DSBA-like thioredoxin domain-containing protein</fullName>
    </recommendedName>
</protein>
<name>A0A835MCC2_9MAGN</name>
<evidence type="ECO:0000313" key="2">
    <source>
        <dbReference type="EMBL" id="KAF9624427.1"/>
    </source>
</evidence>
<dbReference type="CDD" id="cd03024">
    <property type="entry name" value="DsbA_FrnE"/>
    <property type="match status" value="1"/>
</dbReference>
<reference evidence="2 3" key="1">
    <citation type="submission" date="2020-10" db="EMBL/GenBank/DDBJ databases">
        <title>The Coptis chinensis genome and diversification of protoberbering-type alkaloids.</title>
        <authorList>
            <person name="Wang B."/>
            <person name="Shu S."/>
            <person name="Song C."/>
            <person name="Liu Y."/>
        </authorList>
    </citation>
    <scope>NUCLEOTIDE SEQUENCE [LARGE SCALE GENOMIC DNA]</scope>
    <source>
        <strain evidence="2">HL-2020</strain>
        <tissue evidence="2">Leaf</tissue>
    </source>
</reference>
<accession>A0A835MCC2</accession>
<evidence type="ECO:0000313" key="3">
    <source>
        <dbReference type="Proteomes" id="UP000631114"/>
    </source>
</evidence>
<dbReference type="GO" id="GO:0016491">
    <property type="term" value="F:oxidoreductase activity"/>
    <property type="evidence" value="ECO:0007669"/>
    <property type="project" value="InterPro"/>
</dbReference>
<organism evidence="2 3">
    <name type="scientific">Coptis chinensis</name>
    <dbReference type="NCBI Taxonomy" id="261450"/>
    <lineage>
        <taxon>Eukaryota</taxon>
        <taxon>Viridiplantae</taxon>
        <taxon>Streptophyta</taxon>
        <taxon>Embryophyta</taxon>
        <taxon>Tracheophyta</taxon>
        <taxon>Spermatophyta</taxon>
        <taxon>Magnoliopsida</taxon>
        <taxon>Ranunculales</taxon>
        <taxon>Ranunculaceae</taxon>
        <taxon>Coptidoideae</taxon>
        <taxon>Coptis</taxon>
    </lineage>
</organism>
<dbReference type="AlphaFoldDB" id="A0A835MCC2"/>
<dbReference type="InterPro" id="IPR036249">
    <property type="entry name" value="Thioredoxin-like_sf"/>
</dbReference>
<proteinExistence type="predicted"/>
<dbReference type="Proteomes" id="UP000631114">
    <property type="component" value="Unassembled WGS sequence"/>
</dbReference>
<evidence type="ECO:0000259" key="1">
    <source>
        <dbReference type="Pfam" id="PF01323"/>
    </source>
</evidence>
<dbReference type="PANTHER" id="PTHR13887">
    <property type="entry name" value="GLUTATHIONE S-TRANSFERASE KAPPA"/>
    <property type="match status" value="1"/>
</dbReference>
<dbReference type="Pfam" id="PF01323">
    <property type="entry name" value="DSBA"/>
    <property type="match status" value="1"/>
</dbReference>
<dbReference type="Gene3D" id="3.40.30.10">
    <property type="entry name" value="Glutaredoxin"/>
    <property type="match status" value="1"/>
</dbReference>
<dbReference type="InterPro" id="IPR001853">
    <property type="entry name" value="DSBA-like_thioredoxin_dom"/>
</dbReference>
<dbReference type="PANTHER" id="PTHR13887:SF41">
    <property type="entry name" value="THIOREDOXIN SUPERFAMILY PROTEIN"/>
    <property type="match status" value="1"/>
</dbReference>
<sequence>MLLIKSSLFFSLLAVAISLYVFRYTRFMAQSAGSNSGKKLIKIDVSADTVCPWCSVGKMNLDKAIASSNDQFDFEVSYISTDNKTILQVRWHPYFLNPSAPKEGVVKKVHYREKFGPQSERIEARMAEVFRGHGLDYDVDGLTGNTLDSHRLITFAGHQGYDKQNALVEELHLGYFTQGKYIGDKEFLVEAAKKVGIEGAAEFLDDPNKGVQEVYAELEKYSGHITGVPYYVINGKNKLSGGQPPEVFVRAFQAAA</sequence>
<gene>
    <name evidence="2" type="ORF">IFM89_011435</name>
</gene>
<dbReference type="SUPFAM" id="SSF52833">
    <property type="entry name" value="Thioredoxin-like"/>
    <property type="match status" value="1"/>
</dbReference>
<dbReference type="EMBL" id="JADFTS010000001">
    <property type="protein sequence ID" value="KAF9624427.1"/>
    <property type="molecule type" value="Genomic_DNA"/>
</dbReference>
<dbReference type="OrthoDB" id="1930760at2759"/>